<dbReference type="GO" id="GO:1990281">
    <property type="term" value="C:efflux pump complex"/>
    <property type="evidence" value="ECO:0007669"/>
    <property type="project" value="TreeGrafter"/>
</dbReference>
<dbReference type="Gene3D" id="1.10.287.470">
    <property type="entry name" value="Helix hairpin bin"/>
    <property type="match status" value="1"/>
</dbReference>
<reference evidence="4 5" key="1">
    <citation type="submission" date="2014-10" db="EMBL/GenBank/DDBJ databases">
        <title>Genome sequence of Novosphingobium malaysiense MUSC 273(T).</title>
        <authorList>
            <person name="Lee L.-H."/>
        </authorList>
    </citation>
    <scope>NUCLEOTIDE SEQUENCE [LARGE SCALE GENOMIC DNA]</scope>
    <source>
        <strain evidence="4 5">MUSC 273</strain>
    </source>
</reference>
<dbReference type="OrthoDB" id="34181at2"/>
<dbReference type="Pfam" id="PF25989">
    <property type="entry name" value="YknX_C"/>
    <property type="match status" value="1"/>
</dbReference>
<comment type="caution">
    <text evidence="4">The sequence shown here is derived from an EMBL/GenBank/DDBJ whole genome shotgun (WGS) entry which is preliminary data.</text>
</comment>
<name>A0A0B1ZWL6_9SPHN</name>
<dbReference type="EMBL" id="JTDI01000001">
    <property type="protein sequence ID" value="KHK93573.1"/>
    <property type="molecule type" value="Genomic_DNA"/>
</dbReference>
<feature type="signal peptide" evidence="2">
    <location>
        <begin position="1"/>
        <end position="18"/>
    </location>
</feature>
<evidence type="ECO:0000259" key="3">
    <source>
        <dbReference type="Pfam" id="PF25989"/>
    </source>
</evidence>
<gene>
    <name evidence="4" type="ORF">LK12_04855</name>
</gene>
<dbReference type="Gene3D" id="2.40.420.20">
    <property type="match status" value="1"/>
</dbReference>
<dbReference type="Proteomes" id="UP000031057">
    <property type="component" value="Unassembled WGS sequence"/>
</dbReference>
<dbReference type="GO" id="GO:0015562">
    <property type="term" value="F:efflux transmembrane transporter activity"/>
    <property type="evidence" value="ECO:0007669"/>
    <property type="project" value="TreeGrafter"/>
</dbReference>
<evidence type="ECO:0000256" key="2">
    <source>
        <dbReference type="SAM" id="SignalP"/>
    </source>
</evidence>
<evidence type="ECO:0000313" key="4">
    <source>
        <dbReference type="EMBL" id="KHK93573.1"/>
    </source>
</evidence>
<dbReference type="PANTHER" id="PTHR30469:SF15">
    <property type="entry name" value="HLYD FAMILY OF SECRETION PROTEINS"/>
    <property type="match status" value="1"/>
</dbReference>
<protein>
    <submittedName>
        <fullName evidence="4">Transporter</fullName>
    </submittedName>
</protein>
<dbReference type="AlphaFoldDB" id="A0A0B1ZWL6"/>
<organism evidence="4 5">
    <name type="scientific">Novosphingobium malaysiense</name>
    <dbReference type="NCBI Taxonomy" id="1348853"/>
    <lineage>
        <taxon>Bacteria</taxon>
        <taxon>Pseudomonadati</taxon>
        <taxon>Pseudomonadota</taxon>
        <taxon>Alphaproteobacteria</taxon>
        <taxon>Sphingomonadales</taxon>
        <taxon>Sphingomonadaceae</taxon>
        <taxon>Novosphingobium</taxon>
    </lineage>
</organism>
<keyword evidence="2" id="KW-0732">Signal</keyword>
<dbReference type="Gene3D" id="2.40.50.100">
    <property type="match status" value="1"/>
</dbReference>
<dbReference type="InterPro" id="IPR058637">
    <property type="entry name" value="YknX-like_C"/>
</dbReference>
<dbReference type="NCBIfam" id="TIGR01730">
    <property type="entry name" value="RND_mfp"/>
    <property type="match status" value="1"/>
</dbReference>
<evidence type="ECO:0000256" key="1">
    <source>
        <dbReference type="ARBA" id="ARBA00009477"/>
    </source>
</evidence>
<proteinExistence type="inferred from homology"/>
<dbReference type="STRING" id="1348853.LK12_04855"/>
<keyword evidence="5" id="KW-1185">Reference proteome</keyword>
<feature type="domain" description="YknX-like C-terminal permuted SH3-like" evidence="3">
    <location>
        <begin position="275"/>
        <end position="341"/>
    </location>
</feature>
<dbReference type="SUPFAM" id="SSF111369">
    <property type="entry name" value="HlyD-like secretion proteins"/>
    <property type="match status" value="1"/>
</dbReference>
<dbReference type="PROSITE" id="PS51257">
    <property type="entry name" value="PROKAR_LIPOPROTEIN"/>
    <property type="match status" value="1"/>
</dbReference>
<comment type="similarity">
    <text evidence="1">Belongs to the membrane fusion protein (MFP) (TC 8.A.1) family.</text>
</comment>
<accession>A0A0B1ZWL6</accession>
<evidence type="ECO:0000313" key="5">
    <source>
        <dbReference type="Proteomes" id="UP000031057"/>
    </source>
</evidence>
<sequence>MAPMKFLLPAMAATLALAGCSGSSNSNKQSQPVALVSLVTAQSGGVASTEQVYGAVERNAETQYNLVAPVEATVQRIAAPGGTAVSRGALVVSLAPSPATHAQIAQASADAAAAQQAYERAKRLRADGLASDAEVESARSAAANALATKRALSTQTKQLALRAPGAGYVQSINATPGDLIGAGTTVATISRKGSLRARFGISPALLPRLSRSAGVTLQANGGLPSRTVPIVAVDPAVDPQTRLASLYVRLPSGSGVETGQVLSGQVALEQIDSGTTVPYDALLDDGGQPYVYVVKNGVAHRHDVTVGAANDKHVAITKGVSSGDKVVTAGGTGVEDGMKVRTK</sequence>
<feature type="chain" id="PRO_5002066182" evidence="2">
    <location>
        <begin position="19"/>
        <end position="343"/>
    </location>
</feature>
<dbReference type="PANTHER" id="PTHR30469">
    <property type="entry name" value="MULTIDRUG RESISTANCE PROTEIN MDTA"/>
    <property type="match status" value="1"/>
</dbReference>
<dbReference type="InterPro" id="IPR006143">
    <property type="entry name" value="RND_pump_MFP"/>
</dbReference>
<dbReference type="Gene3D" id="2.40.30.170">
    <property type="match status" value="1"/>
</dbReference>